<evidence type="ECO:0000256" key="1">
    <source>
        <dbReference type="ARBA" id="ARBA00004251"/>
    </source>
</evidence>
<evidence type="ECO:0000259" key="22">
    <source>
        <dbReference type="PROSITE" id="PS50948"/>
    </source>
</evidence>
<dbReference type="InterPro" id="IPR000719">
    <property type="entry name" value="Prot_kinase_dom"/>
</dbReference>
<keyword evidence="11" id="KW-0067">ATP-binding</keyword>
<protein>
    <recommendedName>
        <fullName evidence="2">non-specific serine/threonine protein kinase</fullName>
        <ecNumber evidence="2">2.7.11.1</ecNumber>
    </recommendedName>
</protein>
<comment type="catalytic activity">
    <reaction evidence="18">
        <text>L-seryl-[protein] + ATP = O-phospho-L-seryl-[protein] + ADP + H(+)</text>
        <dbReference type="Rhea" id="RHEA:17989"/>
        <dbReference type="Rhea" id="RHEA-COMP:9863"/>
        <dbReference type="Rhea" id="RHEA-COMP:11604"/>
        <dbReference type="ChEBI" id="CHEBI:15378"/>
        <dbReference type="ChEBI" id="CHEBI:29999"/>
        <dbReference type="ChEBI" id="CHEBI:30616"/>
        <dbReference type="ChEBI" id="CHEBI:83421"/>
        <dbReference type="ChEBI" id="CHEBI:456216"/>
        <dbReference type="EC" id="2.7.11.1"/>
    </reaction>
</comment>
<evidence type="ECO:0000256" key="12">
    <source>
        <dbReference type="ARBA" id="ARBA00022989"/>
    </source>
</evidence>
<evidence type="ECO:0000256" key="2">
    <source>
        <dbReference type="ARBA" id="ARBA00012513"/>
    </source>
</evidence>
<reference evidence="23" key="1">
    <citation type="submission" date="2022-06" db="EMBL/GenBank/DDBJ databases">
        <title>Uncovering the hologenomic basis of an extraordinary plant invasion.</title>
        <authorList>
            <person name="Bieker V.C."/>
            <person name="Martin M.D."/>
            <person name="Gilbert T."/>
            <person name="Hodgins K."/>
            <person name="Battlay P."/>
            <person name="Petersen B."/>
            <person name="Wilson J."/>
        </authorList>
    </citation>
    <scope>NUCLEOTIDE SEQUENCE</scope>
    <source>
        <strain evidence="23">AA19_3_7</strain>
        <tissue evidence="23">Leaf</tissue>
    </source>
</reference>
<dbReference type="Pfam" id="PF08276">
    <property type="entry name" value="PAN_2"/>
    <property type="match status" value="1"/>
</dbReference>
<evidence type="ECO:0000256" key="5">
    <source>
        <dbReference type="ARBA" id="ARBA00022679"/>
    </source>
</evidence>
<gene>
    <name evidence="23" type="ORF">M8C21_003309</name>
</gene>
<dbReference type="PROSITE" id="PS50011">
    <property type="entry name" value="PROTEIN_KINASE_DOM"/>
    <property type="match status" value="1"/>
</dbReference>
<dbReference type="InterPro" id="IPR003609">
    <property type="entry name" value="Pan_app"/>
</dbReference>
<dbReference type="InterPro" id="IPR001245">
    <property type="entry name" value="Ser-Thr/Tyr_kinase_cat_dom"/>
</dbReference>
<dbReference type="SMART" id="SM00220">
    <property type="entry name" value="S_TKc"/>
    <property type="match status" value="1"/>
</dbReference>
<dbReference type="Gene3D" id="3.30.200.20">
    <property type="entry name" value="Phosphorylase Kinase, domain 1"/>
    <property type="match status" value="1"/>
</dbReference>
<comment type="caution">
    <text evidence="23">The sequence shown here is derived from an EMBL/GenBank/DDBJ whole genome shotgun (WGS) entry which is preliminary data.</text>
</comment>
<evidence type="ECO:0000313" key="23">
    <source>
        <dbReference type="EMBL" id="KAI7736925.1"/>
    </source>
</evidence>
<dbReference type="CDD" id="cd14066">
    <property type="entry name" value="STKc_IRAK"/>
    <property type="match status" value="1"/>
</dbReference>
<keyword evidence="24" id="KW-1185">Reference proteome</keyword>
<keyword evidence="15" id="KW-0675">Receptor</keyword>
<evidence type="ECO:0000256" key="15">
    <source>
        <dbReference type="ARBA" id="ARBA00023170"/>
    </source>
</evidence>
<evidence type="ECO:0000256" key="3">
    <source>
        <dbReference type="ARBA" id="ARBA00022475"/>
    </source>
</evidence>
<dbReference type="EC" id="2.7.11.1" evidence="2"/>
<keyword evidence="7" id="KW-0732">Signal</keyword>
<dbReference type="Pfam" id="PF07714">
    <property type="entry name" value="PK_Tyr_Ser-Thr"/>
    <property type="match status" value="1"/>
</dbReference>
<organism evidence="23 24">
    <name type="scientific">Ambrosia artemisiifolia</name>
    <name type="common">Common ragweed</name>
    <dbReference type="NCBI Taxonomy" id="4212"/>
    <lineage>
        <taxon>Eukaryota</taxon>
        <taxon>Viridiplantae</taxon>
        <taxon>Streptophyta</taxon>
        <taxon>Embryophyta</taxon>
        <taxon>Tracheophyta</taxon>
        <taxon>Spermatophyta</taxon>
        <taxon>Magnoliopsida</taxon>
        <taxon>eudicotyledons</taxon>
        <taxon>Gunneridae</taxon>
        <taxon>Pentapetalae</taxon>
        <taxon>asterids</taxon>
        <taxon>campanulids</taxon>
        <taxon>Asterales</taxon>
        <taxon>Asteraceae</taxon>
        <taxon>Asteroideae</taxon>
        <taxon>Heliantheae alliance</taxon>
        <taxon>Heliantheae</taxon>
        <taxon>Ambrosia</taxon>
    </lineage>
</organism>
<dbReference type="PANTHER" id="PTHR27002:SF1111">
    <property type="entry name" value="NON-SPECIFIC SERINE_THREONINE PROTEIN KINASE"/>
    <property type="match status" value="1"/>
</dbReference>
<dbReference type="GO" id="GO:0048544">
    <property type="term" value="P:recognition of pollen"/>
    <property type="evidence" value="ECO:0007669"/>
    <property type="project" value="InterPro"/>
</dbReference>
<evidence type="ECO:0000256" key="6">
    <source>
        <dbReference type="ARBA" id="ARBA00022692"/>
    </source>
</evidence>
<evidence type="ECO:0000313" key="24">
    <source>
        <dbReference type="Proteomes" id="UP001206925"/>
    </source>
</evidence>
<dbReference type="GO" id="GO:0030246">
    <property type="term" value="F:carbohydrate binding"/>
    <property type="evidence" value="ECO:0007669"/>
    <property type="project" value="UniProtKB-KW"/>
</dbReference>
<accession>A0AAD5C8Z5</accession>
<keyword evidence="8" id="KW-0430">Lectin</keyword>
<dbReference type="InterPro" id="IPR000858">
    <property type="entry name" value="S_locus_glycoprot_dom"/>
</dbReference>
<dbReference type="Gene3D" id="1.10.510.10">
    <property type="entry name" value="Transferase(Phosphotransferase) domain 1"/>
    <property type="match status" value="1"/>
</dbReference>
<dbReference type="CDD" id="cd01098">
    <property type="entry name" value="PAN_AP_plant"/>
    <property type="match status" value="1"/>
</dbReference>
<keyword evidence="14" id="KW-1015">Disulfide bond</keyword>
<dbReference type="InterPro" id="IPR011009">
    <property type="entry name" value="Kinase-like_dom_sf"/>
</dbReference>
<dbReference type="Proteomes" id="UP001206925">
    <property type="component" value="Unassembled WGS sequence"/>
</dbReference>
<feature type="domain" description="Apple" evidence="22">
    <location>
        <begin position="176"/>
        <end position="267"/>
    </location>
</feature>
<evidence type="ECO:0000256" key="17">
    <source>
        <dbReference type="ARBA" id="ARBA00047899"/>
    </source>
</evidence>
<feature type="transmembrane region" description="Helical" evidence="20">
    <location>
        <begin position="291"/>
        <end position="312"/>
    </location>
</feature>
<dbReference type="InterPro" id="IPR008271">
    <property type="entry name" value="Ser/Thr_kinase_AS"/>
</dbReference>
<comment type="catalytic activity">
    <reaction evidence="17">
        <text>L-threonyl-[protein] + ATP = O-phospho-L-threonyl-[protein] + ADP + H(+)</text>
        <dbReference type="Rhea" id="RHEA:46608"/>
        <dbReference type="Rhea" id="RHEA-COMP:11060"/>
        <dbReference type="Rhea" id="RHEA-COMP:11605"/>
        <dbReference type="ChEBI" id="CHEBI:15378"/>
        <dbReference type="ChEBI" id="CHEBI:30013"/>
        <dbReference type="ChEBI" id="CHEBI:30616"/>
        <dbReference type="ChEBI" id="CHEBI:61977"/>
        <dbReference type="ChEBI" id="CHEBI:456216"/>
        <dbReference type="EC" id="2.7.11.1"/>
    </reaction>
</comment>
<evidence type="ECO:0000256" key="8">
    <source>
        <dbReference type="ARBA" id="ARBA00022734"/>
    </source>
</evidence>
<evidence type="ECO:0000259" key="21">
    <source>
        <dbReference type="PROSITE" id="PS50011"/>
    </source>
</evidence>
<evidence type="ECO:0000256" key="9">
    <source>
        <dbReference type="ARBA" id="ARBA00022741"/>
    </source>
</evidence>
<evidence type="ECO:0000256" key="14">
    <source>
        <dbReference type="ARBA" id="ARBA00023157"/>
    </source>
</evidence>
<keyword evidence="9" id="KW-0547">Nucleotide-binding</keyword>
<feature type="region of interest" description="Disordered" evidence="19">
    <location>
        <begin position="644"/>
        <end position="665"/>
    </location>
</feature>
<dbReference type="EMBL" id="JAMZMK010009165">
    <property type="protein sequence ID" value="KAI7736925.1"/>
    <property type="molecule type" value="Genomic_DNA"/>
</dbReference>
<dbReference type="SUPFAM" id="SSF56112">
    <property type="entry name" value="Protein kinase-like (PK-like)"/>
    <property type="match status" value="1"/>
</dbReference>
<proteinExistence type="predicted"/>
<dbReference type="GO" id="GO:0004674">
    <property type="term" value="F:protein serine/threonine kinase activity"/>
    <property type="evidence" value="ECO:0007669"/>
    <property type="project" value="UniProtKB-KW"/>
</dbReference>
<keyword evidence="6 20" id="KW-0812">Transmembrane</keyword>
<evidence type="ECO:0000256" key="4">
    <source>
        <dbReference type="ARBA" id="ARBA00022527"/>
    </source>
</evidence>
<dbReference type="AlphaFoldDB" id="A0AAD5C8Z5"/>
<name>A0AAD5C8Z5_AMBAR</name>
<feature type="domain" description="Protein kinase" evidence="21">
    <location>
        <begin position="369"/>
        <end position="637"/>
    </location>
</feature>
<dbReference type="FunFam" id="3.30.200.20:FF:000330">
    <property type="entry name" value="G-type lectin S-receptor-like serine/threonine-protein kinase At4g03230"/>
    <property type="match status" value="1"/>
</dbReference>
<sequence>MKMDSTIQLTSWKNVTNPDFGSFKFQQEGNQYAIVNIPNSTDHWKSGSKSTNDFDPEPLFINVYYLLSNSTEQLYRTNQCKSNITKKLCFNGSPSSFVFNNYSRLLMNHTGYIQYYRWLEHDKQWVLDWQMPKGVCGKFSVWNQSRFSPCTCLLGYEPIVPGDTSAGCKPINNLSCTNKDKFINVSMIKVENPTILFTDTKNESECKNACLKNCSYRAYSFTPAKVEALRSRRPESINSCWIWDSDLATLQAYGKHNISIRVSLERVNQANGTPNASARENSSWFLKETHILIFTMILLVIFFLGILGYIYYKRVVTSEQGTNFVLQTENSERWAIELLDPDQSRGEDTEGIGVPFLQLESILAATDNFSEANKLGRGGFGPVYKGTFLGGQEVAVKRLSSVSVQGFEEFRNEVMLIAKLQHRNLVRLLGYCMKGNEKILVYEYMSNKSLDAFIFGIARGLLYLHQDSRLRIIHRDLKTSNILLDEELNPKISDFGLAKIVQGREMEATTNRVVGTYGYMAPEYALEGFFSIKSDVYSFGVVVLEIISGKRNTGSPQWNQNINLIGYAWNLWKEDKPSEFMDQRLLASNNSIEVLKCIIIGLLCVQEDPRDRPSMTNVVLMLASDITSLPNPKQPAFVARRTISSSSSSSYKPDQTMTMTLPEGR</sequence>
<keyword evidence="3" id="KW-1003">Cell membrane</keyword>
<evidence type="ECO:0000256" key="7">
    <source>
        <dbReference type="ARBA" id="ARBA00022729"/>
    </source>
</evidence>
<dbReference type="PANTHER" id="PTHR27002">
    <property type="entry name" value="RECEPTOR-LIKE SERINE/THREONINE-PROTEIN KINASE SD1-8"/>
    <property type="match status" value="1"/>
</dbReference>
<keyword evidence="16" id="KW-0325">Glycoprotein</keyword>
<dbReference type="GO" id="GO:0005524">
    <property type="term" value="F:ATP binding"/>
    <property type="evidence" value="ECO:0007669"/>
    <property type="project" value="UniProtKB-KW"/>
</dbReference>
<evidence type="ECO:0000256" key="11">
    <source>
        <dbReference type="ARBA" id="ARBA00022840"/>
    </source>
</evidence>
<evidence type="ECO:0000256" key="18">
    <source>
        <dbReference type="ARBA" id="ARBA00048679"/>
    </source>
</evidence>
<evidence type="ECO:0000256" key="19">
    <source>
        <dbReference type="SAM" id="MobiDB-lite"/>
    </source>
</evidence>
<evidence type="ECO:0000256" key="20">
    <source>
        <dbReference type="SAM" id="Phobius"/>
    </source>
</evidence>
<dbReference type="Pfam" id="PF00954">
    <property type="entry name" value="S_locus_glycop"/>
    <property type="match status" value="1"/>
</dbReference>
<evidence type="ECO:0000256" key="16">
    <source>
        <dbReference type="ARBA" id="ARBA00023180"/>
    </source>
</evidence>
<keyword evidence="13 20" id="KW-0472">Membrane</keyword>
<keyword evidence="4" id="KW-0723">Serine/threonine-protein kinase</keyword>
<dbReference type="FunFam" id="1.10.510.10:FF:000060">
    <property type="entry name" value="G-type lectin S-receptor-like serine/threonine-protein kinase"/>
    <property type="match status" value="1"/>
</dbReference>
<evidence type="ECO:0000256" key="10">
    <source>
        <dbReference type="ARBA" id="ARBA00022777"/>
    </source>
</evidence>
<dbReference type="GO" id="GO:0005886">
    <property type="term" value="C:plasma membrane"/>
    <property type="evidence" value="ECO:0007669"/>
    <property type="project" value="UniProtKB-SubCell"/>
</dbReference>
<dbReference type="PROSITE" id="PS00108">
    <property type="entry name" value="PROTEIN_KINASE_ST"/>
    <property type="match status" value="1"/>
</dbReference>
<keyword evidence="10" id="KW-0418">Kinase</keyword>
<keyword evidence="12 20" id="KW-1133">Transmembrane helix</keyword>
<keyword evidence="5" id="KW-0808">Transferase</keyword>
<comment type="subcellular location">
    <subcellularLocation>
        <location evidence="1">Cell membrane</location>
        <topology evidence="1">Single-pass type I membrane protein</topology>
    </subcellularLocation>
</comment>
<evidence type="ECO:0000256" key="13">
    <source>
        <dbReference type="ARBA" id="ARBA00023136"/>
    </source>
</evidence>
<dbReference type="PROSITE" id="PS50948">
    <property type="entry name" value="PAN"/>
    <property type="match status" value="1"/>
</dbReference>